<reference evidence="2 3" key="1">
    <citation type="submission" date="2018-06" db="EMBL/GenBank/DDBJ databases">
        <title>Comparative genomics reveals the genomic features of Rhizophagus irregularis, R. cerebriforme, R. diaphanum and Gigaspora rosea, and their symbiotic lifestyle signature.</title>
        <authorList>
            <person name="Morin E."/>
            <person name="San Clemente H."/>
            <person name="Chen E.C.H."/>
            <person name="De La Providencia I."/>
            <person name="Hainaut M."/>
            <person name="Kuo A."/>
            <person name="Kohler A."/>
            <person name="Murat C."/>
            <person name="Tang N."/>
            <person name="Roy S."/>
            <person name="Loubradou J."/>
            <person name="Henrissat B."/>
            <person name="Grigoriev I.V."/>
            <person name="Corradi N."/>
            <person name="Roux C."/>
            <person name="Martin F.M."/>
        </authorList>
    </citation>
    <scope>NUCLEOTIDE SEQUENCE [LARGE SCALE GENOMIC DNA]</scope>
    <source>
        <strain evidence="2 3">DAOM 194757</strain>
    </source>
</reference>
<dbReference type="SUPFAM" id="SSF56112">
    <property type="entry name" value="Protein kinase-like (PK-like)"/>
    <property type="match status" value="1"/>
</dbReference>
<dbReference type="InterPro" id="IPR001245">
    <property type="entry name" value="Ser-Thr/Tyr_kinase_cat_dom"/>
</dbReference>
<dbReference type="AlphaFoldDB" id="A0A397VMZ5"/>
<name>A0A397VMZ5_9GLOM</name>
<accession>A0A397VMZ5</accession>
<dbReference type="GO" id="GO:0004672">
    <property type="term" value="F:protein kinase activity"/>
    <property type="evidence" value="ECO:0007669"/>
    <property type="project" value="InterPro"/>
</dbReference>
<dbReference type="Pfam" id="PF07714">
    <property type="entry name" value="PK_Tyr_Ser-Thr"/>
    <property type="match status" value="1"/>
</dbReference>
<feature type="domain" description="Serine-threonine/tyrosine-protein kinase catalytic" evidence="1">
    <location>
        <begin position="1"/>
        <end position="62"/>
    </location>
</feature>
<evidence type="ECO:0000313" key="2">
    <source>
        <dbReference type="EMBL" id="RIB23885.1"/>
    </source>
</evidence>
<gene>
    <name evidence="2" type="ORF">C2G38_1998090</name>
</gene>
<organism evidence="2 3">
    <name type="scientific">Gigaspora rosea</name>
    <dbReference type="NCBI Taxonomy" id="44941"/>
    <lineage>
        <taxon>Eukaryota</taxon>
        <taxon>Fungi</taxon>
        <taxon>Fungi incertae sedis</taxon>
        <taxon>Mucoromycota</taxon>
        <taxon>Glomeromycotina</taxon>
        <taxon>Glomeromycetes</taxon>
        <taxon>Diversisporales</taxon>
        <taxon>Gigasporaceae</taxon>
        <taxon>Gigaspora</taxon>
    </lineage>
</organism>
<comment type="caution">
    <text evidence="2">The sequence shown here is derived from an EMBL/GenBank/DDBJ whole genome shotgun (WGS) entry which is preliminary data.</text>
</comment>
<dbReference type="Gene3D" id="1.10.510.10">
    <property type="entry name" value="Transferase(Phosphotransferase) domain 1"/>
    <property type="match status" value="1"/>
</dbReference>
<dbReference type="Proteomes" id="UP000266673">
    <property type="component" value="Unassembled WGS sequence"/>
</dbReference>
<sequence length="73" mass="8904">MWEILYGKPIPFVQSEFQFRLQVCNGWRPHIYENTAICYADLMKRCWDMDPKKRPTATEIYNIFVEWQNSENI</sequence>
<dbReference type="InterPro" id="IPR011009">
    <property type="entry name" value="Kinase-like_dom_sf"/>
</dbReference>
<keyword evidence="3" id="KW-1185">Reference proteome</keyword>
<evidence type="ECO:0000313" key="3">
    <source>
        <dbReference type="Proteomes" id="UP000266673"/>
    </source>
</evidence>
<dbReference type="OrthoDB" id="3205772at2759"/>
<proteinExistence type="predicted"/>
<evidence type="ECO:0000259" key="1">
    <source>
        <dbReference type="Pfam" id="PF07714"/>
    </source>
</evidence>
<feature type="non-terminal residue" evidence="2">
    <location>
        <position position="73"/>
    </location>
</feature>
<dbReference type="EMBL" id="QKWP01000239">
    <property type="protein sequence ID" value="RIB23885.1"/>
    <property type="molecule type" value="Genomic_DNA"/>
</dbReference>
<protein>
    <recommendedName>
        <fullName evidence="1">Serine-threonine/tyrosine-protein kinase catalytic domain-containing protein</fullName>
    </recommendedName>
</protein>